<organism evidence="1 2">
    <name type="scientific">Robiginitalea biformata (strain ATCC BAA-864 / DSM 15991 / KCTC 12146 / HTCC2501)</name>
    <dbReference type="NCBI Taxonomy" id="313596"/>
    <lineage>
        <taxon>Bacteria</taxon>
        <taxon>Pseudomonadati</taxon>
        <taxon>Bacteroidota</taxon>
        <taxon>Flavobacteriia</taxon>
        <taxon>Flavobacteriales</taxon>
        <taxon>Flavobacteriaceae</taxon>
        <taxon>Robiginitalea</taxon>
    </lineage>
</organism>
<evidence type="ECO:0000313" key="2">
    <source>
        <dbReference type="Proteomes" id="UP000009049"/>
    </source>
</evidence>
<dbReference type="KEGG" id="rbi:RB2501_12899"/>
<gene>
    <name evidence="1" type="ordered locus">RB2501_12899</name>
</gene>
<name>A4CK27_ROBBH</name>
<dbReference type="EMBL" id="CP001712">
    <property type="protein sequence ID" value="EAR15226.1"/>
    <property type="molecule type" value="Genomic_DNA"/>
</dbReference>
<evidence type="ECO:0000313" key="1">
    <source>
        <dbReference type="EMBL" id="EAR15226.1"/>
    </source>
</evidence>
<dbReference type="Proteomes" id="UP000009049">
    <property type="component" value="Chromosome"/>
</dbReference>
<dbReference type="HOGENOM" id="CLU_2702467_0_0_10"/>
<sequence>MHKKLGLEALWGDFQILIRGNVKNVNRLAKTRRVKRNFVGWLRSNIKKSILITIDEMQTIDERHKNFAESHGV</sequence>
<proteinExistence type="predicted"/>
<reference evidence="1 2" key="1">
    <citation type="journal article" date="2009" name="J. Bacteriol.">
        <title>Complete genome sequence of Robiginitalea biformata HTCC2501.</title>
        <authorList>
            <person name="Oh H.M."/>
            <person name="Giovannoni S.J."/>
            <person name="Lee K."/>
            <person name="Ferriera S."/>
            <person name="Johnson J."/>
            <person name="Cho J.C."/>
        </authorList>
    </citation>
    <scope>NUCLEOTIDE SEQUENCE [LARGE SCALE GENOMIC DNA]</scope>
    <source>
        <strain evidence="2">ATCC BAA-864 / HTCC2501 / KCTC 12146</strain>
    </source>
</reference>
<dbReference type="AlphaFoldDB" id="A4CK27"/>
<protein>
    <submittedName>
        <fullName evidence="1">Uncharacterized protein</fullName>
    </submittedName>
</protein>
<accession>A4CK27</accession>
<keyword evidence="2" id="KW-1185">Reference proteome</keyword>